<comment type="caution">
    <text evidence="2">The sequence shown here is derived from an EMBL/GenBank/DDBJ whole genome shotgun (WGS) entry which is preliminary data.</text>
</comment>
<feature type="region of interest" description="Disordered" evidence="1">
    <location>
        <begin position="1"/>
        <end position="24"/>
    </location>
</feature>
<sequence>MEIGKLQARSIPSTRGRLSEGETPSGLARRTIFFKTPPSPIPVDLALAGEAIAMSFTVSTLDLSRREKGTIWWIWADNNLGPWIRTQNDVPLKPIAEVDRPIKAHGHRDMGMVTRPRLLARSDFVTE</sequence>
<evidence type="ECO:0000256" key="1">
    <source>
        <dbReference type="SAM" id="MobiDB-lite"/>
    </source>
</evidence>
<organism evidence="2 3">
    <name type="scientific">Punica granatum</name>
    <name type="common">Pomegranate</name>
    <dbReference type="NCBI Taxonomy" id="22663"/>
    <lineage>
        <taxon>Eukaryota</taxon>
        <taxon>Viridiplantae</taxon>
        <taxon>Streptophyta</taxon>
        <taxon>Embryophyta</taxon>
        <taxon>Tracheophyta</taxon>
        <taxon>Spermatophyta</taxon>
        <taxon>Magnoliopsida</taxon>
        <taxon>eudicotyledons</taxon>
        <taxon>Gunneridae</taxon>
        <taxon>Pentapetalae</taxon>
        <taxon>rosids</taxon>
        <taxon>malvids</taxon>
        <taxon>Myrtales</taxon>
        <taxon>Lythraceae</taxon>
        <taxon>Punica</taxon>
    </lineage>
</organism>
<gene>
    <name evidence="2" type="ORF">CRG98_007228</name>
</gene>
<name>A0A2I0KV60_PUNGR</name>
<protein>
    <submittedName>
        <fullName evidence="2">Uncharacterized protein</fullName>
    </submittedName>
</protein>
<dbReference type="AlphaFoldDB" id="A0A2I0KV60"/>
<keyword evidence="3" id="KW-1185">Reference proteome</keyword>
<reference evidence="2 3" key="1">
    <citation type="submission" date="2017-11" db="EMBL/GenBank/DDBJ databases">
        <title>De-novo sequencing of pomegranate (Punica granatum L.) genome.</title>
        <authorList>
            <person name="Akparov Z."/>
            <person name="Amiraslanov A."/>
            <person name="Hajiyeva S."/>
            <person name="Abbasov M."/>
            <person name="Kaur K."/>
            <person name="Hamwieh A."/>
            <person name="Solovyev V."/>
            <person name="Salamov A."/>
            <person name="Braich B."/>
            <person name="Kosarev P."/>
            <person name="Mahmoud A."/>
            <person name="Hajiyev E."/>
            <person name="Babayeva S."/>
            <person name="Izzatullayeva V."/>
            <person name="Mammadov A."/>
            <person name="Mammadov A."/>
            <person name="Sharifova S."/>
            <person name="Ojaghi J."/>
            <person name="Eynullazada K."/>
            <person name="Bayramov B."/>
            <person name="Abdulazimova A."/>
            <person name="Shahmuradov I."/>
        </authorList>
    </citation>
    <scope>NUCLEOTIDE SEQUENCE [LARGE SCALE GENOMIC DNA]</scope>
    <source>
        <strain evidence="3">cv. AG2017</strain>
        <tissue evidence="2">Leaf</tissue>
    </source>
</reference>
<proteinExistence type="predicted"/>
<dbReference type="EMBL" id="PGOL01000328">
    <property type="protein sequence ID" value="PKI72358.1"/>
    <property type="molecule type" value="Genomic_DNA"/>
</dbReference>
<evidence type="ECO:0000313" key="3">
    <source>
        <dbReference type="Proteomes" id="UP000233551"/>
    </source>
</evidence>
<evidence type="ECO:0000313" key="2">
    <source>
        <dbReference type="EMBL" id="PKI72358.1"/>
    </source>
</evidence>
<accession>A0A2I0KV60</accession>
<dbReference type="Proteomes" id="UP000233551">
    <property type="component" value="Unassembled WGS sequence"/>
</dbReference>